<feature type="transmembrane region" description="Helical" evidence="1">
    <location>
        <begin position="125"/>
        <end position="148"/>
    </location>
</feature>
<dbReference type="AlphaFoldDB" id="A0A0P7HW20"/>
<organism evidence="2 3">
    <name type="scientific">Halolamina pelagica</name>
    <dbReference type="NCBI Taxonomy" id="699431"/>
    <lineage>
        <taxon>Archaea</taxon>
        <taxon>Methanobacteriati</taxon>
        <taxon>Methanobacteriota</taxon>
        <taxon>Stenosarchaea group</taxon>
        <taxon>Halobacteria</taxon>
        <taxon>Halobacteriales</taxon>
        <taxon>Haloferacaceae</taxon>
    </lineage>
</organism>
<keyword evidence="3" id="KW-1185">Reference proteome</keyword>
<sequence>MLLSPLFAAVGAVGAWTNRSPVVWVAALLSAVLSVAGMLSIGLFLAPVTLLLLGAAVAAQVAAPGAGAREAILAGAPSRPERLLRAAGGLASVAVGVALVDAGAFDRELFGSCAQETLACALGTTNWLAVGLTLLGFGAVAAGAWLVWKQVYVSRVLRTTRAG</sequence>
<protein>
    <submittedName>
        <fullName evidence="2">Uncharacterized protein</fullName>
    </submittedName>
</protein>
<keyword evidence="1" id="KW-1133">Transmembrane helix</keyword>
<dbReference type="OrthoDB" id="346467at2157"/>
<dbReference type="Proteomes" id="UP000050535">
    <property type="component" value="Unassembled WGS sequence"/>
</dbReference>
<feature type="transmembrane region" description="Helical" evidence="1">
    <location>
        <begin position="31"/>
        <end position="62"/>
    </location>
</feature>
<dbReference type="EMBL" id="LGUC01000001">
    <property type="protein sequence ID" value="KPN31199.1"/>
    <property type="molecule type" value="Genomic_DNA"/>
</dbReference>
<comment type="caution">
    <text evidence="2">The sequence shown here is derived from an EMBL/GenBank/DDBJ whole genome shotgun (WGS) entry which is preliminary data.</text>
</comment>
<feature type="transmembrane region" description="Helical" evidence="1">
    <location>
        <begin position="83"/>
        <end position="105"/>
    </location>
</feature>
<evidence type="ECO:0000313" key="3">
    <source>
        <dbReference type="Proteomes" id="UP000050535"/>
    </source>
</evidence>
<keyword evidence="1" id="KW-0472">Membrane</keyword>
<reference evidence="3" key="1">
    <citation type="submission" date="2013-11" db="EMBL/GenBank/DDBJ databases">
        <authorList>
            <person name="Hoang H.T."/>
            <person name="Killian M.L."/>
            <person name="Madson D.M."/>
            <person name="Arruda P.H.E."/>
            <person name="Sun D."/>
            <person name="Schwartz K.J."/>
            <person name="Yoon K."/>
        </authorList>
    </citation>
    <scope>NUCLEOTIDE SEQUENCE [LARGE SCALE GENOMIC DNA]</scope>
    <source>
        <strain evidence="3">CDK2</strain>
    </source>
</reference>
<evidence type="ECO:0000256" key="1">
    <source>
        <dbReference type="SAM" id="Phobius"/>
    </source>
</evidence>
<proteinExistence type="predicted"/>
<accession>A0A0P7HW20</accession>
<gene>
    <name evidence="2" type="ORF">SY89_01942</name>
</gene>
<name>A0A0P7HW20_9EURY</name>
<dbReference type="RefSeq" id="WP_054583905.1">
    <property type="nucleotide sequence ID" value="NZ_LGUC01000001.1"/>
</dbReference>
<keyword evidence="1" id="KW-0812">Transmembrane</keyword>
<evidence type="ECO:0000313" key="2">
    <source>
        <dbReference type="EMBL" id="KPN31199.1"/>
    </source>
</evidence>